<accession>A0A1Q2CAW3</accession>
<reference evidence="4" key="3">
    <citation type="submission" date="2020-02" db="EMBL/GenBank/DDBJ databases">
        <authorList>
            <person name="Littmann E."/>
            <person name="Sorbara M."/>
        </authorList>
    </citation>
    <scope>NUCLEOTIDE SEQUENCE</scope>
    <source>
        <strain evidence="4">MSK.14.57</strain>
    </source>
</reference>
<keyword evidence="2" id="KW-0812">Transmembrane</keyword>
<protein>
    <submittedName>
        <fullName evidence="3">Uncharacterized protein</fullName>
    </submittedName>
</protein>
<name>A0A1Q2CAW3_ANAHA</name>
<evidence type="ECO:0000313" key="6">
    <source>
        <dbReference type="Proteomes" id="UP001644750"/>
    </source>
</evidence>
<feature type="transmembrane region" description="Helical" evidence="2">
    <location>
        <begin position="161"/>
        <end position="179"/>
    </location>
</feature>
<evidence type="ECO:0000256" key="1">
    <source>
        <dbReference type="SAM" id="MobiDB-lite"/>
    </source>
</evidence>
<evidence type="ECO:0000256" key="2">
    <source>
        <dbReference type="SAM" id="Phobius"/>
    </source>
</evidence>
<feature type="compositionally biased region" description="Basic and acidic residues" evidence="1">
    <location>
        <begin position="134"/>
        <end position="153"/>
    </location>
</feature>
<keyword evidence="2" id="KW-1133">Transmembrane helix</keyword>
<sequence>MLILGAVMITSRPVATYAYTDEEKQQAKSWLSSHGYPPTRAGAEQAYQDYMDGKIDVPEADAYMGKNQKNDIEEKKNSTVKTETKKDKQSKNTNKNSTTKQENSSTEQTNNSTTSAKESTTQGTTETTTTKVTTETKEQKQQKEEKKKKEQKETKKKHTTGIAIGAAAVVIFALLVVFMRKRM</sequence>
<proteinExistence type="predicted"/>
<keyword evidence="2" id="KW-0472">Membrane</keyword>
<keyword evidence="6" id="KW-1185">Reference proteome</keyword>
<dbReference type="AlphaFoldDB" id="A0A1Q2CAW3"/>
<evidence type="ECO:0000313" key="4">
    <source>
        <dbReference type="EMBL" id="NSJ79211.1"/>
    </source>
</evidence>
<dbReference type="EMBL" id="CP012098">
    <property type="protein sequence ID" value="AQP40886.1"/>
    <property type="molecule type" value="Genomic_DNA"/>
</dbReference>
<dbReference type="EMBL" id="JAAITB010000011">
    <property type="protein sequence ID" value="NSJ79211.1"/>
    <property type="molecule type" value="Genomic_DNA"/>
</dbReference>
<dbReference type="Proteomes" id="UP000188159">
    <property type="component" value="Chromosome"/>
</dbReference>
<organism evidence="3 5">
    <name type="scientific">Anaerostipes hadrus</name>
    <dbReference type="NCBI Taxonomy" id="649756"/>
    <lineage>
        <taxon>Bacteria</taxon>
        <taxon>Bacillati</taxon>
        <taxon>Bacillota</taxon>
        <taxon>Clostridia</taxon>
        <taxon>Lachnospirales</taxon>
        <taxon>Lachnospiraceae</taxon>
        <taxon>Anaerostipes</taxon>
    </lineage>
</organism>
<feature type="compositionally biased region" description="Polar residues" evidence="1">
    <location>
        <begin position="91"/>
        <end position="100"/>
    </location>
</feature>
<evidence type="ECO:0000313" key="3">
    <source>
        <dbReference type="EMBL" id="AQP40886.1"/>
    </source>
</evidence>
<gene>
    <name evidence="3" type="ORF">DO83_03740</name>
    <name evidence="4" type="ORF">G5A72_06335</name>
</gene>
<evidence type="ECO:0000313" key="5">
    <source>
        <dbReference type="Proteomes" id="UP000188159"/>
    </source>
</evidence>
<feature type="compositionally biased region" description="Basic and acidic residues" evidence="1">
    <location>
        <begin position="68"/>
        <end position="90"/>
    </location>
</feature>
<reference evidence="4 6" key="2">
    <citation type="journal article" date="2020" name="Cell Host Microbe">
        <title>Functional and Genomic Variation between Human-Derived Isolates of Lachnospiraceae Reveals Inter- and Intra-Species Diversity.</title>
        <authorList>
            <person name="Sorbara M.T."/>
            <person name="Littmann E.R."/>
            <person name="Fontana E."/>
            <person name="Moody T.U."/>
            <person name="Kohout C.E."/>
            <person name="Gjonbalaj M."/>
            <person name="Eaton V."/>
            <person name="Seok R."/>
            <person name="Leiner I.M."/>
            <person name="Pamer E.G."/>
        </authorList>
    </citation>
    <scope>NUCLEOTIDE SEQUENCE [LARGE SCALE GENOMIC DNA]</scope>
    <source>
        <strain evidence="4 6">MSK.14.57</strain>
    </source>
</reference>
<feature type="region of interest" description="Disordered" evidence="1">
    <location>
        <begin position="65"/>
        <end position="159"/>
    </location>
</feature>
<feature type="compositionally biased region" description="Low complexity" evidence="1">
    <location>
        <begin position="101"/>
        <end position="133"/>
    </location>
</feature>
<dbReference type="Proteomes" id="UP001644750">
    <property type="component" value="Unassembled WGS sequence"/>
</dbReference>
<reference evidence="3 5" key="1">
    <citation type="journal article" date="2016" name="Sci. Rep.">
        <title>Accelerated dysbiosis of gut microbiota during aggravation of DSS-induced colitis by a butyrate-producing bacterium.</title>
        <authorList>
            <person name="Zhang Q."/>
            <person name="Wu Y."/>
            <person name="Wang J."/>
            <person name="Wu G."/>
            <person name="Long W."/>
            <person name="Xue Z."/>
            <person name="Wang L."/>
            <person name="Zhang X."/>
            <person name="Pang X."/>
            <person name="Zhao Y."/>
            <person name="Zhao L."/>
            <person name="Zhang C."/>
        </authorList>
    </citation>
    <scope>NUCLEOTIDE SEQUENCE [LARGE SCALE GENOMIC DNA]</scope>
    <source>
        <strain evidence="3 5">BPB5</strain>
    </source>
</reference>